<dbReference type="InterPro" id="IPR039532">
    <property type="entry name" value="TetR_C_Firmicutes"/>
</dbReference>
<dbReference type="InterPro" id="IPR009057">
    <property type="entry name" value="Homeodomain-like_sf"/>
</dbReference>
<dbReference type="Pfam" id="PF00440">
    <property type="entry name" value="TetR_N"/>
    <property type="match status" value="1"/>
</dbReference>
<feature type="DNA-binding region" description="H-T-H motif" evidence="2">
    <location>
        <begin position="29"/>
        <end position="48"/>
    </location>
</feature>
<keyword evidence="5" id="KW-1185">Reference proteome</keyword>
<gene>
    <name evidence="4" type="ORF">PQ456_13415</name>
</gene>
<name>A0AAX3M8A1_9BACL</name>
<evidence type="ECO:0000259" key="3">
    <source>
        <dbReference type="PROSITE" id="PS50977"/>
    </source>
</evidence>
<proteinExistence type="predicted"/>
<dbReference type="EMBL" id="CP117416">
    <property type="protein sequence ID" value="WCT58163.1"/>
    <property type="molecule type" value="Genomic_DNA"/>
</dbReference>
<dbReference type="PANTHER" id="PTHR43479">
    <property type="entry name" value="ACREF/ENVCD OPERON REPRESSOR-RELATED"/>
    <property type="match status" value="1"/>
</dbReference>
<dbReference type="SUPFAM" id="SSF46689">
    <property type="entry name" value="Homeodomain-like"/>
    <property type="match status" value="1"/>
</dbReference>
<evidence type="ECO:0000313" key="4">
    <source>
        <dbReference type="EMBL" id="WCT58163.1"/>
    </source>
</evidence>
<dbReference type="Pfam" id="PF14278">
    <property type="entry name" value="TetR_C_8"/>
    <property type="match status" value="1"/>
</dbReference>
<dbReference type="PROSITE" id="PS50977">
    <property type="entry name" value="HTH_TETR_2"/>
    <property type="match status" value="1"/>
</dbReference>
<dbReference type="GO" id="GO:0003677">
    <property type="term" value="F:DNA binding"/>
    <property type="evidence" value="ECO:0007669"/>
    <property type="project" value="UniProtKB-UniRule"/>
</dbReference>
<sequence length="197" mass="23052">MDRRIRKTKQALTDALLSLLQTKEFRSITITDIVTIADVNRGTFYKHYTYKEDLLDDIIERVIVDLKDSYEEPYRHVSTLIIQEMVASAIKIFDHVATHRNFYQLITHSNALPGFQQRICYELQQLCIQDMRNVEAIRAMNQAGINIDLYASYQAYAIWGLIIAWIQNDFQYSANYMSEQLLQIITQQNGHRNNPLS</sequence>
<evidence type="ECO:0000256" key="1">
    <source>
        <dbReference type="ARBA" id="ARBA00023125"/>
    </source>
</evidence>
<dbReference type="AlphaFoldDB" id="A0AAX3M8A1"/>
<protein>
    <submittedName>
        <fullName evidence="4">TetR/AcrR family transcriptional regulator</fullName>
    </submittedName>
</protein>
<dbReference type="KEGG" id="pka:PQ456_13415"/>
<dbReference type="RefSeq" id="WP_273616320.1">
    <property type="nucleotide sequence ID" value="NZ_CP117416.1"/>
</dbReference>
<dbReference type="Proteomes" id="UP001220509">
    <property type="component" value="Chromosome"/>
</dbReference>
<evidence type="ECO:0000256" key="2">
    <source>
        <dbReference type="PROSITE-ProRule" id="PRU00335"/>
    </source>
</evidence>
<organism evidence="4 5">
    <name type="scientific">Paenibacillus kyungheensis</name>
    <dbReference type="NCBI Taxonomy" id="1452732"/>
    <lineage>
        <taxon>Bacteria</taxon>
        <taxon>Bacillati</taxon>
        <taxon>Bacillota</taxon>
        <taxon>Bacilli</taxon>
        <taxon>Bacillales</taxon>
        <taxon>Paenibacillaceae</taxon>
        <taxon>Paenibacillus</taxon>
    </lineage>
</organism>
<feature type="domain" description="HTH tetR-type" evidence="3">
    <location>
        <begin position="6"/>
        <end position="66"/>
    </location>
</feature>
<dbReference type="InterPro" id="IPR001647">
    <property type="entry name" value="HTH_TetR"/>
</dbReference>
<keyword evidence="1 2" id="KW-0238">DNA-binding</keyword>
<reference evidence="4 5" key="1">
    <citation type="submission" date="2023-02" db="EMBL/GenBank/DDBJ databases">
        <title>Genome sequence of Paenibacillus kyungheensis KACC 18744.</title>
        <authorList>
            <person name="Kim S."/>
            <person name="Heo J."/>
            <person name="Kwon S.-W."/>
        </authorList>
    </citation>
    <scope>NUCLEOTIDE SEQUENCE [LARGE SCALE GENOMIC DNA]</scope>
    <source>
        <strain evidence="4 5">KACC 18744</strain>
    </source>
</reference>
<dbReference type="PANTHER" id="PTHR43479:SF7">
    <property type="entry name" value="TETR-FAMILY TRANSCRIPTIONAL REGULATOR"/>
    <property type="match status" value="1"/>
</dbReference>
<dbReference type="InterPro" id="IPR050624">
    <property type="entry name" value="HTH-type_Tx_Regulator"/>
</dbReference>
<accession>A0AAX3M8A1</accession>
<dbReference type="Gene3D" id="1.10.357.10">
    <property type="entry name" value="Tetracycline Repressor, domain 2"/>
    <property type="match status" value="1"/>
</dbReference>
<evidence type="ECO:0000313" key="5">
    <source>
        <dbReference type="Proteomes" id="UP001220509"/>
    </source>
</evidence>